<evidence type="ECO:0000256" key="2">
    <source>
        <dbReference type="SAM" id="MobiDB-lite"/>
    </source>
</evidence>
<organism evidence="3 4">
    <name type="scientific">Parnassius apollo</name>
    <name type="common">Apollo butterfly</name>
    <name type="synonym">Papilio apollo</name>
    <dbReference type="NCBI Taxonomy" id="110799"/>
    <lineage>
        <taxon>Eukaryota</taxon>
        <taxon>Metazoa</taxon>
        <taxon>Ecdysozoa</taxon>
        <taxon>Arthropoda</taxon>
        <taxon>Hexapoda</taxon>
        <taxon>Insecta</taxon>
        <taxon>Pterygota</taxon>
        <taxon>Neoptera</taxon>
        <taxon>Endopterygota</taxon>
        <taxon>Lepidoptera</taxon>
        <taxon>Glossata</taxon>
        <taxon>Ditrysia</taxon>
        <taxon>Papilionoidea</taxon>
        <taxon>Papilionidae</taxon>
        <taxon>Parnassiinae</taxon>
        <taxon>Parnassini</taxon>
        <taxon>Parnassius</taxon>
        <taxon>Parnassius</taxon>
    </lineage>
</organism>
<accession>A0A8S3W374</accession>
<keyword evidence="1" id="KW-0175">Coiled coil</keyword>
<feature type="region of interest" description="Disordered" evidence="2">
    <location>
        <begin position="66"/>
        <end position="142"/>
    </location>
</feature>
<feature type="coiled-coil region" evidence="1">
    <location>
        <begin position="3"/>
        <end position="30"/>
    </location>
</feature>
<reference evidence="3" key="1">
    <citation type="submission" date="2021-04" db="EMBL/GenBank/DDBJ databases">
        <authorList>
            <person name="Tunstrom K."/>
        </authorList>
    </citation>
    <scope>NUCLEOTIDE SEQUENCE</scope>
</reference>
<evidence type="ECO:0000256" key="1">
    <source>
        <dbReference type="SAM" id="Coils"/>
    </source>
</evidence>
<dbReference type="AlphaFoldDB" id="A0A8S3W374"/>
<proteinExistence type="predicted"/>
<evidence type="ECO:0000313" key="4">
    <source>
        <dbReference type="Proteomes" id="UP000691718"/>
    </source>
</evidence>
<dbReference type="Proteomes" id="UP000691718">
    <property type="component" value="Unassembled WGS sequence"/>
</dbReference>
<feature type="compositionally biased region" description="Basic and acidic residues" evidence="2">
    <location>
        <begin position="87"/>
        <end position="104"/>
    </location>
</feature>
<gene>
    <name evidence="3" type="ORF">PAPOLLO_LOCUS1578</name>
</gene>
<evidence type="ECO:0000313" key="3">
    <source>
        <dbReference type="EMBL" id="CAG4938126.1"/>
    </source>
</evidence>
<feature type="compositionally biased region" description="Low complexity" evidence="2">
    <location>
        <begin position="68"/>
        <end position="82"/>
    </location>
</feature>
<name>A0A8S3W374_PARAO</name>
<protein>
    <submittedName>
        <fullName evidence="3">(apollo) hypothetical protein</fullName>
    </submittedName>
</protein>
<sequence>MKNKEHVKLIENIEKDNKETECKYIKLKTIKVEEAHKNKKIKVINNKNVKQGNQFESKKSTKFVKRNQLQVSTQSSSFSDSDQNIEANRDIDLEKLKRSEETRPARVSTITTSEKKGKFKKKKYNADQSDDEIKTNSAKKKE</sequence>
<dbReference type="EMBL" id="CAJQZP010000088">
    <property type="protein sequence ID" value="CAG4938126.1"/>
    <property type="molecule type" value="Genomic_DNA"/>
</dbReference>
<keyword evidence="4" id="KW-1185">Reference proteome</keyword>
<comment type="caution">
    <text evidence="3">The sequence shown here is derived from an EMBL/GenBank/DDBJ whole genome shotgun (WGS) entry which is preliminary data.</text>
</comment>